<dbReference type="Pfam" id="PF17765">
    <property type="entry name" value="MLTR_LBD"/>
    <property type="match status" value="1"/>
</dbReference>
<dbReference type="RefSeq" id="WP_407938021.1">
    <property type="nucleotide sequence ID" value="NZ_LT629710.1"/>
</dbReference>
<gene>
    <name evidence="4" type="ORF">SAMN04515671_3142</name>
</gene>
<evidence type="ECO:0000256" key="2">
    <source>
        <dbReference type="SAM" id="MobiDB-lite"/>
    </source>
</evidence>
<reference evidence="4 5" key="1">
    <citation type="submission" date="2016-10" db="EMBL/GenBank/DDBJ databases">
        <authorList>
            <person name="de Groot N.N."/>
        </authorList>
    </citation>
    <scope>NUCLEOTIDE SEQUENCE [LARGE SCALE GENOMIC DNA]</scope>
    <source>
        <strain evidence="5">P4-7,KCTC 19426,CECT 7604</strain>
    </source>
</reference>
<dbReference type="InterPro" id="IPR041413">
    <property type="entry name" value="MLTR_LBD"/>
</dbReference>
<sequence>MRCPRSASSRGWATTANTPGHGDTISAGVQFVRQTVDEITSHVPDALVLVTWDESGGYFDHVAPLVGGLLGNRPARSSDESEFRRSFVPLVRSVTPRAGRCGPVGGRPWPSPRNSTASVAIFSHRFPAGVPALNAARHMFLYERSRPFYPGGEAAAPESVSGTRCWPAGTQATAQLMAVVGELATRGSDFQIWWGGHAVRARSAGMKEIHHPVVGDMTLGYEMLTLASGSGHESEDLPALMPWFRRARPVTRLGD</sequence>
<dbReference type="GO" id="GO:0016788">
    <property type="term" value="F:hydrolase activity, acting on ester bonds"/>
    <property type="evidence" value="ECO:0007669"/>
    <property type="project" value="InterPro"/>
</dbReference>
<evidence type="ECO:0000259" key="3">
    <source>
        <dbReference type="Pfam" id="PF17765"/>
    </source>
</evidence>
<evidence type="ECO:0000256" key="1">
    <source>
        <dbReference type="ARBA" id="ARBA00022801"/>
    </source>
</evidence>
<dbReference type="Gene3D" id="3.30.450.180">
    <property type="match status" value="1"/>
</dbReference>
<evidence type="ECO:0000313" key="5">
    <source>
        <dbReference type="Proteomes" id="UP000198741"/>
    </source>
</evidence>
<name>A0A1H0QL61_9ACTN</name>
<dbReference type="InterPro" id="IPR007312">
    <property type="entry name" value="Phosphoesterase"/>
</dbReference>
<evidence type="ECO:0000313" key="4">
    <source>
        <dbReference type="EMBL" id="SDP18057.1"/>
    </source>
</evidence>
<organism evidence="4 5">
    <name type="scientific">Nakamurella panacisegetis</name>
    <dbReference type="NCBI Taxonomy" id="1090615"/>
    <lineage>
        <taxon>Bacteria</taxon>
        <taxon>Bacillati</taxon>
        <taxon>Actinomycetota</taxon>
        <taxon>Actinomycetes</taxon>
        <taxon>Nakamurellales</taxon>
        <taxon>Nakamurellaceae</taxon>
        <taxon>Nakamurella</taxon>
    </lineage>
</organism>
<feature type="region of interest" description="Disordered" evidence="2">
    <location>
        <begin position="1"/>
        <end position="23"/>
    </location>
</feature>
<dbReference type="EMBL" id="LT629710">
    <property type="protein sequence ID" value="SDP18057.1"/>
    <property type="molecule type" value="Genomic_DNA"/>
</dbReference>
<feature type="domain" description="MmyB-like transcription regulator ligand binding" evidence="3">
    <location>
        <begin position="128"/>
        <end position="232"/>
    </location>
</feature>
<keyword evidence="1" id="KW-0378">Hydrolase</keyword>
<protein>
    <submittedName>
        <fullName evidence="4">Phosphoesterase family protein</fullName>
    </submittedName>
</protein>
<dbReference type="STRING" id="1090615.SAMN04515671_3142"/>
<feature type="compositionally biased region" description="Polar residues" evidence="2">
    <location>
        <begin position="1"/>
        <end position="18"/>
    </location>
</feature>
<proteinExistence type="predicted"/>
<accession>A0A1H0QL61</accession>
<dbReference type="Proteomes" id="UP000198741">
    <property type="component" value="Chromosome I"/>
</dbReference>
<dbReference type="Pfam" id="PF04185">
    <property type="entry name" value="Phosphoesterase"/>
    <property type="match status" value="1"/>
</dbReference>
<keyword evidence="5" id="KW-1185">Reference proteome</keyword>
<dbReference type="AlphaFoldDB" id="A0A1H0QL61"/>